<comment type="cofactor">
    <cofactor evidence="1">
        <name>[3Fe-4S] cluster</name>
        <dbReference type="ChEBI" id="CHEBI:21137"/>
    </cofactor>
</comment>
<evidence type="ECO:0000313" key="9">
    <source>
        <dbReference type="EMBL" id="MEV5506829.1"/>
    </source>
</evidence>
<keyword evidence="6 8" id="KW-0411">Iron-sulfur</keyword>
<evidence type="ECO:0000256" key="6">
    <source>
        <dbReference type="ARBA" id="ARBA00023014"/>
    </source>
</evidence>
<evidence type="ECO:0000256" key="5">
    <source>
        <dbReference type="ARBA" id="ARBA00023004"/>
    </source>
</evidence>
<dbReference type="PRINTS" id="PR00352">
    <property type="entry name" value="3FE4SFRDOXIN"/>
</dbReference>
<evidence type="ECO:0000256" key="1">
    <source>
        <dbReference type="ARBA" id="ARBA00001927"/>
    </source>
</evidence>
<evidence type="ECO:0000256" key="2">
    <source>
        <dbReference type="ARBA" id="ARBA00022448"/>
    </source>
</evidence>
<evidence type="ECO:0000256" key="3">
    <source>
        <dbReference type="ARBA" id="ARBA00022723"/>
    </source>
</evidence>
<dbReference type="EMBL" id="JBFAUK010000006">
    <property type="protein sequence ID" value="MEV5506829.1"/>
    <property type="molecule type" value="Genomic_DNA"/>
</dbReference>
<protein>
    <recommendedName>
        <fullName evidence="8">Ferredoxin</fullName>
    </recommendedName>
</protein>
<reference evidence="9 10" key="1">
    <citation type="submission" date="2024-06" db="EMBL/GenBank/DDBJ databases">
        <title>The Natural Products Discovery Center: Release of the First 8490 Sequenced Strains for Exploring Actinobacteria Biosynthetic Diversity.</title>
        <authorList>
            <person name="Kalkreuter E."/>
            <person name="Kautsar S.A."/>
            <person name="Yang D."/>
            <person name="Bader C.D."/>
            <person name="Teijaro C.N."/>
            <person name="Fluegel L."/>
            <person name="Davis C.M."/>
            <person name="Simpson J.R."/>
            <person name="Lauterbach L."/>
            <person name="Steele A.D."/>
            <person name="Gui C."/>
            <person name="Meng S."/>
            <person name="Li G."/>
            <person name="Viehrig K."/>
            <person name="Ye F."/>
            <person name="Su P."/>
            <person name="Kiefer A.F."/>
            <person name="Nichols A."/>
            <person name="Cepeda A.J."/>
            <person name="Yan W."/>
            <person name="Fan B."/>
            <person name="Jiang Y."/>
            <person name="Adhikari A."/>
            <person name="Zheng C.-J."/>
            <person name="Schuster L."/>
            <person name="Cowan T.M."/>
            <person name="Smanski M.J."/>
            <person name="Chevrette M.G."/>
            <person name="De Carvalho L.P.S."/>
            <person name="Shen B."/>
        </authorList>
    </citation>
    <scope>NUCLEOTIDE SEQUENCE [LARGE SCALE GENOMIC DNA]</scope>
    <source>
        <strain evidence="9 10">NPDC052347</strain>
    </source>
</reference>
<dbReference type="Gene3D" id="3.30.70.20">
    <property type="match status" value="1"/>
</dbReference>
<gene>
    <name evidence="9" type="ORF">AB0L16_10165</name>
</gene>
<comment type="caution">
    <text evidence="9">The sequence shown here is derived from an EMBL/GenBank/DDBJ whole genome shotgun (WGS) entry which is preliminary data.</text>
</comment>
<evidence type="ECO:0000313" key="10">
    <source>
        <dbReference type="Proteomes" id="UP001552594"/>
    </source>
</evidence>
<keyword evidence="7" id="KW-0003">3Fe-4S</keyword>
<keyword evidence="4 8" id="KW-0249">Electron transport</keyword>
<dbReference type="Pfam" id="PF13370">
    <property type="entry name" value="Fer4_13"/>
    <property type="match status" value="1"/>
</dbReference>
<keyword evidence="3 8" id="KW-0479">Metal-binding</keyword>
<proteinExistence type="predicted"/>
<sequence length="79" mass="8222">MGMSMSRWQLAVDRGCCVGSGQCAALAPGAFRLDAAHKSHPVTPESEPSRAVLDAAEACPVEAITIRRADTGELVFPGP</sequence>
<accession>A0ABV3JVC2</accession>
<evidence type="ECO:0000256" key="7">
    <source>
        <dbReference type="ARBA" id="ARBA00023291"/>
    </source>
</evidence>
<keyword evidence="10" id="KW-1185">Reference proteome</keyword>
<dbReference type="PANTHER" id="PTHR36923:SF3">
    <property type="entry name" value="FERREDOXIN"/>
    <property type="match status" value="1"/>
</dbReference>
<keyword evidence="5 8" id="KW-0408">Iron</keyword>
<dbReference type="PANTHER" id="PTHR36923">
    <property type="entry name" value="FERREDOXIN"/>
    <property type="match status" value="1"/>
</dbReference>
<evidence type="ECO:0000256" key="4">
    <source>
        <dbReference type="ARBA" id="ARBA00022982"/>
    </source>
</evidence>
<comment type="function">
    <text evidence="8">Ferredoxins are iron-sulfur proteins that transfer electrons in a wide variety of metabolic reactions.</text>
</comment>
<name>A0ABV3JVC2_STRON</name>
<keyword evidence="2 8" id="KW-0813">Transport</keyword>
<organism evidence="9 10">
    <name type="scientific">Streptomyces orinoci</name>
    <name type="common">Streptoverticillium orinoci</name>
    <dbReference type="NCBI Taxonomy" id="67339"/>
    <lineage>
        <taxon>Bacteria</taxon>
        <taxon>Bacillati</taxon>
        <taxon>Actinomycetota</taxon>
        <taxon>Actinomycetes</taxon>
        <taxon>Kitasatosporales</taxon>
        <taxon>Streptomycetaceae</taxon>
        <taxon>Streptomyces</taxon>
    </lineage>
</organism>
<evidence type="ECO:0000256" key="8">
    <source>
        <dbReference type="RuleBase" id="RU368020"/>
    </source>
</evidence>
<dbReference type="Proteomes" id="UP001552594">
    <property type="component" value="Unassembled WGS sequence"/>
</dbReference>
<dbReference type="InterPro" id="IPR051269">
    <property type="entry name" value="Fe-S_cluster_ET"/>
</dbReference>
<dbReference type="SUPFAM" id="SSF54862">
    <property type="entry name" value="4Fe-4S ferredoxins"/>
    <property type="match status" value="1"/>
</dbReference>
<dbReference type="InterPro" id="IPR001080">
    <property type="entry name" value="3Fe4S_ferredoxin"/>
</dbReference>